<organism evidence="1">
    <name type="scientific">marine sediment metagenome</name>
    <dbReference type="NCBI Taxonomy" id="412755"/>
    <lineage>
        <taxon>unclassified sequences</taxon>
        <taxon>metagenomes</taxon>
        <taxon>ecological metagenomes</taxon>
    </lineage>
</organism>
<comment type="caution">
    <text evidence="1">The sequence shown here is derived from an EMBL/GenBank/DDBJ whole genome shotgun (WGS) entry which is preliminary data.</text>
</comment>
<dbReference type="AlphaFoldDB" id="A0A0F8ZBC9"/>
<sequence>MTKKEVKAELERLFPNYYLLFDVQEHTFVPGDKANIK</sequence>
<accession>A0A0F8ZBC9</accession>
<dbReference type="EMBL" id="LAZR01048795">
    <property type="protein sequence ID" value="KKK91117.1"/>
    <property type="molecule type" value="Genomic_DNA"/>
</dbReference>
<evidence type="ECO:0000313" key="1">
    <source>
        <dbReference type="EMBL" id="KKK91117.1"/>
    </source>
</evidence>
<name>A0A0F8ZBC9_9ZZZZ</name>
<feature type="non-terminal residue" evidence="1">
    <location>
        <position position="37"/>
    </location>
</feature>
<protein>
    <submittedName>
        <fullName evidence="1">Uncharacterized protein</fullName>
    </submittedName>
</protein>
<proteinExistence type="predicted"/>
<reference evidence="1" key="1">
    <citation type="journal article" date="2015" name="Nature">
        <title>Complex archaea that bridge the gap between prokaryotes and eukaryotes.</title>
        <authorList>
            <person name="Spang A."/>
            <person name="Saw J.H."/>
            <person name="Jorgensen S.L."/>
            <person name="Zaremba-Niedzwiedzka K."/>
            <person name="Martijn J."/>
            <person name="Lind A.E."/>
            <person name="van Eijk R."/>
            <person name="Schleper C."/>
            <person name="Guy L."/>
            <person name="Ettema T.J."/>
        </authorList>
    </citation>
    <scope>NUCLEOTIDE SEQUENCE</scope>
</reference>
<gene>
    <name evidence="1" type="ORF">LCGC14_2716170</name>
</gene>